<dbReference type="GeneID" id="30031819"/>
<keyword evidence="2" id="KW-1185">Reference proteome</keyword>
<dbReference type="EMBL" id="LXTC01000003">
    <property type="protein sequence ID" value="OBA21135.1"/>
    <property type="molecule type" value="Genomic_DNA"/>
</dbReference>
<evidence type="ECO:0000313" key="2">
    <source>
        <dbReference type="Proteomes" id="UP000092555"/>
    </source>
</evidence>
<sequence length="245" mass="27671">MSLAARSALYFNYTICARLRLSPAPSCAKEVDFLLQNFRSIAPVDYFHVQQSSHSLSNPFRQIVTVVFNASEQPSQIDPFAPADDALDATPAQLEQRLNELLAYIRRICGIPRYSYIENDELYLEGRFMVPFQHKLLAEGQHLQGEYEISPSTSESPFFLLSGNHAAMDVLPHVRHNFQRLHKIEPLLVDSGRSALARLTGVAPDTQVQVNMNQVISTGALMDLDEELPWLAEKHNANGKFRGFW</sequence>
<evidence type="ECO:0000313" key="1">
    <source>
        <dbReference type="EMBL" id="OBA21135.1"/>
    </source>
</evidence>
<dbReference type="AlphaFoldDB" id="A0A1A0HAW3"/>
<accession>A0A1A0HAW3</accession>
<comment type="caution">
    <text evidence="1">The sequence shown here is derived from an EMBL/GenBank/DDBJ whole genome shotgun (WGS) entry which is preliminary data.</text>
</comment>
<organism evidence="1 2">
    <name type="scientific">Metschnikowia bicuspidata var. bicuspidata NRRL YB-4993</name>
    <dbReference type="NCBI Taxonomy" id="869754"/>
    <lineage>
        <taxon>Eukaryota</taxon>
        <taxon>Fungi</taxon>
        <taxon>Dikarya</taxon>
        <taxon>Ascomycota</taxon>
        <taxon>Saccharomycotina</taxon>
        <taxon>Pichiomycetes</taxon>
        <taxon>Metschnikowiaceae</taxon>
        <taxon>Metschnikowia</taxon>
    </lineage>
</organism>
<protein>
    <submittedName>
        <fullName evidence="1">Uncharacterized protein</fullName>
    </submittedName>
</protein>
<reference evidence="1 2" key="1">
    <citation type="submission" date="2016-05" db="EMBL/GenBank/DDBJ databases">
        <title>Comparative genomics of biotechnologically important yeasts.</title>
        <authorList>
            <consortium name="DOE Joint Genome Institute"/>
            <person name="Riley R."/>
            <person name="Haridas S."/>
            <person name="Wolfe K.H."/>
            <person name="Lopes M.R."/>
            <person name="Hittinger C.T."/>
            <person name="Goker M."/>
            <person name="Salamov A."/>
            <person name="Wisecaver J."/>
            <person name="Long T.M."/>
            <person name="Aerts A.L."/>
            <person name="Barry K."/>
            <person name="Choi C."/>
            <person name="Clum A."/>
            <person name="Coughlan A.Y."/>
            <person name="Deshpande S."/>
            <person name="Douglass A.P."/>
            <person name="Hanson S.J."/>
            <person name="Klenk H.-P."/>
            <person name="LaButti K."/>
            <person name="Lapidus A."/>
            <person name="Lindquist E."/>
            <person name="Lipzen A."/>
            <person name="Meier-kolthoff J.P."/>
            <person name="Ohm R.A."/>
            <person name="Otillar R.P."/>
            <person name="Pangilinan J."/>
            <person name="Peng Y."/>
            <person name="Rokas A."/>
            <person name="Rosa C.A."/>
            <person name="Scheuner C."/>
            <person name="Sibirny A.A."/>
            <person name="Slot J.C."/>
            <person name="Stielow J.B."/>
            <person name="Sun H."/>
            <person name="Kurtzman C.P."/>
            <person name="Blackwell M."/>
            <person name="Grigoriev I.V."/>
            <person name="Jeffries T.W."/>
        </authorList>
    </citation>
    <scope>NUCLEOTIDE SEQUENCE [LARGE SCALE GENOMIC DNA]</scope>
    <source>
        <strain evidence="1 2">NRRL YB-4993</strain>
    </source>
</reference>
<dbReference type="RefSeq" id="XP_018711645.1">
    <property type="nucleotide sequence ID" value="XM_018858843.1"/>
</dbReference>
<dbReference type="OrthoDB" id="4076672at2759"/>
<name>A0A1A0HAW3_9ASCO</name>
<gene>
    <name evidence="1" type="ORF">METBIDRAFT_78192</name>
</gene>
<dbReference type="Proteomes" id="UP000092555">
    <property type="component" value="Unassembled WGS sequence"/>
</dbReference>
<proteinExistence type="predicted"/>